<evidence type="ECO:0000256" key="1">
    <source>
        <dbReference type="ARBA" id="ARBA00022723"/>
    </source>
</evidence>
<dbReference type="SUPFAM" id="SSF57783">
    <property type="entry name" value="Zinc beta-ribbon"/>
    <property type="match status" value="1"/>
</dbReference>
<dbReference type="Pfam" id="PF01096">
    <property type="entry name" value="Zn_ribbon_TFIIS"/>
    <property type="match status" value="1"/>
</dbReference>
<dbReference type="Gene3D" id="2.20.25.10">
    <property type="match status" value="1"/>
</dbReference>
<dbReference type="SMART" id="SM00440">
    <property type="entry name" value="ZnF_C2C2"/>
    <property type="match status" value="1"/>
</dbReference>
<evidence type="ECO:0000259" key="5">
    <source>
        <dbReference type="PROSITE" id="PS51133"/>
    </source>
</evidence>
<protein>
    <recommendedName>
        <fullName evidence="5">TFIIS-type domain-containing protein</fullName>
    </recommendedName>
</protein>
<name>A0AAD9GCX3_BABDI</name>
<accession>A0AAD9GCX3</accession>
<dbReference type="InterPro" id="IPR001222">
    <property type="entry name" value="Znf_TFIIS"/>
</dbReference>
<comment type="caution">
    <text evidence="6">The sequence shown here is derived from an EMBL/GenBank/DDBJ whole genome shotgun (WGS) entry which is preliminary data.</text>
</comment>
<dbReference type="InterPro" id="IPR034004">
    <property type="entry name" value="Zn_ribbon_RPA12_C"/>
</dbReference>
<dbReference type="EMBL" id="JAHBMH010000044">
    <property type="protein sequence ID" value="KAK1936168.1"/>
    <property type="molecule type" value="Genomic_DNA"/>
</dbReference>
<dbReference type="GO" id="GO:0008270">
    <property type="term" value="F:zinc ion binding"/>
    <property type="evidence" value="ECO:0007669"/>
    <property type="project" value="UniProtKB-KW"/>
</dbReference>
<keyword evidence="1" id="KW-0479">Metal-binding</keyword>
<keyword evidence="3" id="KW-0862">Zinc</keyword>
<evidence type="ECO:0000256" key="2">
    <source>
        <dbReference type="ARBA" id="ARBA00022771"/>
    </source>
</evidence>
<gene>
    <name evidence="6" type="ORF">X943_001813</name>
</gene>
<evidence type="ECO:0000256" key="4">
    <source>
        <dbReference type="PROSITE-ProRule" id="PRU00472"/>
    </source>
</evidence>
<evidence type="ECO:0000313" key="6">
    <source>
        <dbReference type="EMBL" id="KAK1936168.1"/>
    </source>
</evidence>
<feature type="domain" description="TFIIS-type" evidence="5">
    <location>
        <begin position="216"/>
        <end position="256"/>
    </location>
</feature>
<evidence type="ECO:0000256" key="3">
    <source>
        <dbReference type="ARBA" id="ARBA00022833"/>
    </source>
</evidence>
<sequence length="259" mass="29312">MLNTDQLDVLLVAAESGENIRVSAHDLEFNHSIANLNVKESLDMARYLYAESGLDSTGRKLVNRFKYEIPTRLMDCKVSEGMERKDHMSYDYLVALGCRSCNSSVDFKSSHLFFDRDNGNRIRPELKCQSCGDTIAPIFSSNCTDSCIDSCRMSATFGRGNEGEKAYMYGFRQGCEFGDSGKRWWKDYTRSKKSQSDDSTSLFMAKNANRNAREIVKQLCDKCGCEEAYYSTFQARSADEGMTVMFECKGCKNRTVVNT</sequence>
<dbReference type="GO" id="GO:0006351">
    <property type="term" value="P:DNA-templated transcription"/>
    <property type="evidence" value="ECO:0007669"/>
    <property type="project" value="InterPro"/>
</dbReference>
<dbReference type="CDD" id="cd10507">
    <property type="entry name" value="Zn-ribbon_RPA12"/>
    <property type="match status" value="1"/>
</dbReference>
<dbReference type="Proteomes" id="UP001195914">
    <property type="component" value="Unassembled WGS sequence"/>
</dbReference>
<proteinExistence type="predicted"/>
<organism evidence="6 7">
    <name type="scientific">Babesia divergens</name>
    <dbReference type="NCBI Taxonomy" id="32595"/>
    <lineage>
        <taxon>Eukaryota</taxon>
        <taxon>Sar</taxon>
        <taxon>Alveolata</taxon>
        <taxon>Apicomplexa</taxon>
        <taxon>Aconoidasida</taxon>
        <taxon>Piroplasmida</taxon>
        <taxon>Babesiidae</taxon>
        <taxon>Babesia</taxon>
    </lineage>
</organism>
<dbReference type="AlphaFoldDB" id="A0AAD9GCX3"/>
<keyword evidence="2 4" id="KW-0863">Zinc-finger</keyword>
<reference evidence="6" key="2">
    <citation type="submission" date="2021-05" db="EMBL/GenBank/DDBJ databases">
        <authorList>
            <person name="Pain A."/>
        </authorList>
    </citation>
    <scope>NUCLEOTIDE SEQUENCE</scope>
    <source>
        <strain evidence="6">1802A</strain>
    </source>
</reference>
<reference evidence="6" key="1">
    <citation type="journal article" date="2014" name="Nucleic Acids Res.">
        <title>The evolutionary dynamics of variant antigen genes in Babesia reveal a history of genomic innovation underlying host-parasite interaction.</title>
        <authorList>
            <person name="Jackson A.P."/>
            <person name="Otto T.D."/>
            <person name="Darby A."/>
            <person name="Ramaprasad A."/>
            <person name="Xia D."/>
            <person name="Echaide I.E."/>
            <person name="Farber M."/>
            <person name="Gahlot S."/>
            <person name="Gamble J."/>
            <person name="Gupta D."/>
            <person name="Gupta Y."/>
            <person name="Jackson L."/>
            <person name="Malandrin L."/>
            <person name="Malas T.B."/>
            <person name="Moussa E."/>
            <person name="Nair M."/>
            <person name="Reid A.J."/>
            <person name="Sanders M."/>
            <person name="Sharma J."/>
            <person name="Tracey A."/>
            <person name="Quail M.A."/>
            <person name="Weir W."/>
            <person name="Wastling J.M."/>
            <person name="Hall N."/>
            <person name="Willadsen P."/>
            <person name="Lingelbach K."/>
            <person name="Shiels B."/>
            <person name="Tait A."/>
            <person name="Berriman M."/>
            <person name="Allred D.R."/>
            <person name="Pain A."/>
        </authorList>
    </citation>
    <scope>NUCLEOTIDE SEQUENCE</scope>
    <source>
        <strain evidence="6">1802A</strain>
    </source>
</reference>
<evidence type="ECO:0000313" key="7">
    <source>
        <dbReference type="Proteomes" id="UP001195914"/>
    </source>
</evidence>
<keyword evidence="7" id="KW-1185">Reference proteome</keyword>
<dbReference type="GO" id="GO:0003676">
    <property type="term" value="F:nucleic acid binding"/>
    <property type="evidence" value="ECO:0007669"/>
    <property type="project" value="InterPro"/>
</dbReference>
<dbReference type="PROSITE" id="PS51133">
    <property type="entry name" value="ZF_TFIIS_2"/>
    <property type="match status" value="1"/>
</dbReference>